<evidence type="ECO:0000256" key="14">
    <source>
        <dbReference type="SAM" id="SignalP"/>
    </source>
</evidence>
<dbReference type="PROSITE" id="PS52016">
    <property type="entry name" value="TONB_DEPENDENT_REC_3"/>
    <property type="match status" value="1"/>
</dbReference>
<evidence type="ECO:0000256" key="6">
    <source>
        <dbReference type="ARBA" id="ARBA00022729"/>
    </source>
</evidence>
<evidence type="ECO:0000256" key="12">
    <source>
        <dbReference type="RuleBase" id="RU003357"/>
    </source>
</evidence>
<keyword evidence="3 11" id="KW-0813">Transport</keyword>
<keyword evidence="7 12" id="KW-0798">TonB box</keyword>
<reference evidence="17 18" key="1">
    <citation type="submission" date="2017-03" db="EMBL/GenBank/DDBJ databases">
        <title>Whole genome sequences of fourteen strains of Bradyrhizobium canariense and one strain of Bradyrhizobium japonicum isolated from Lupinus (Papilionoideae: Genisteae) species in Algeria.</title>
        <authorList>
            <person name="Crovadore J."/>
            <person name="Chekireb D."/>
            <person name="Brachmann A."/>
            <person name="Chablais R."/>
            <person name="Cochard B."/>
            <person name="Lefort F."/>
        </authorList>
    </citation>
    <scope>NUCLEOTIDE SEQUENCE [LARGE SCALE GENOMIC DNA]</scope>
    <source>
        <strain evidence="17 18">UBMA197</strain>
    </source>
</reference>
<dbReference type="InterPro" id="IPR012910">
    <property type="entry name" value="Plug_dom"/>
</dbReference>
<evidence type="ECO:0000256" key="8">
    <source>
        <dbReference type="ARBA" id="ARBA00023136"/>
    </source>
</evidence>
<gene>
    <name evidence="17" type="ORF">BSZ19_06525</name>
</gene>
<dbReference type="SUPFAM" id="SSF56935">
    <property type="entry name" value="Porins"/>
    <property type="match status" value="1"/>
</dbReference>
<dbReference type="RefSeq" id="WP_085398956.1">
    <property type="nucleotide sequence ID" value="NZ_NAFL01000208.1"/>
</dbReference>
<dbReference type="GO" id="GO:0044718">
    <property type="term" value="P:siderophore transmembrane transport"/>
    <property type="evidence" value="ECO:0007669"/>
    <property type="project" value="TreeGrafter"/>
</dbReference>
<dbReference type="CDD" id="cd01347">
    <property type="entry name" value="ligand_gated_channel"/>
    <property type="match status" value="1"/>
</dbReference>
<dbReference type="NCBIfam" id="TIGR01785">
    <property type="entry name" value="TonB-hemin"/>
    <property type="match status" value="1"/>
</dbReference>
<keyword evidence="6 14" id="KW-0732">Signal</keyword>
<feature type="chain" id="PRO_5012756626" evidence="14">
    <location>
        <begin position="31"/>
        <end position="798"/>
    </location>
</feature>
<comment type="similarity">
    <text evidence="2 11 12">Belongs to the TonB-dependent receptor family.</text>
</comment>
<dbReference type="AlphaFoldDB" id="A0A1Y2JWR5"/>
<evidence type="ECO:0000256" key="3">
    <source>
        <dbReference type="ARBA" id="ARBA00022448"/>
    </source>
</evidence>
<keyword evidence="4 11" id="KW-1134">Transmembrane beta strand</keyword>
<name>A0A1Y2JWR5_BRAJP</name>
<dbReference type="InterPro" id="IPR036942">
    <property type="entry name" value="Beta-barrel_TonB_sf"/>
</dbReference>
<protein>
    <submittedName>
        <fullName evidence="17">TonB-dependent receptor</fullName>
    </submittedName>
</protein>
<keyword evidence="10 11" id="KW-0998">Cell outer membrane</keyword>
<dbReference type="Gene3D" id="2.40.170.20">
    <property type="entry name" value="TonB-dependent receptor, beta-barrel domain"/>
    <property type="match status" value="1"/>
</dbReference>
<evidence type="ECO:0000256" key="9">
    <source>
        <dbReference type="ARBA" id="ARBA00023170"/>
    </source>
</evidence>
<evidence type="ECO:0000313" key="18">
    <source>
        <dbReference type="Proteomes" id="UP000193335"/>
    </source>
</evidence>
<organism evidence="17 18">
    <name type="scientific">Bradyrhizobium japonicum</name>
    <dbReference type="NCBI Taxonomy" id="375"/>
    <lineage>
        <taxon>Bacteria</taxon>
        <taxon>Pseudomonadati</taxon>
        <taxon>Pseudomonadota</taxon>
        <taxon>Alphaproteobacteria</taxon>
        <taxon>Hyphomicrobiales</taxon>
        <taxon>Nitrobacteraceae</taxon>
        <taxon>Bradyrhizobium</taxon>
    </lineage>
</organism>
<evidence type="ECO:0000256" key="13">
    <source>
        <dbReference type="SAM" id="MobiDB-lite"/>
    </source>
</evidence>
<feature type="domain" description="TonB-dependent receptor-like beta-barrel" evidence="15">
    <location>
        <begin position="314"/>
        <end position="754"/>
    </location>
</feature>
<keyword evidence="9 17" id="KW-0675">Receptor</keyword>
<evidence type="ECO:0000256" key="1">
    <source>
        <dbReference type="ARBA" id="ARBA00004571"/>
    </source>
</evidence>
<dbReference type="InterPro" id="IPR011276">
    <property type="entry name" value="TonB_haem/Hb_rcpt"/>
</dbReference>
<feature type="signal peptide" evidence="14">
    <location>
        <begin position="1"/>
        <end position="30"/>
    </location>
</feature>
<evidence type="ECO:0000256" key="10">
    <source>
        <dbReference type="ARBA" id="ARBA00023237"/>
    </source>
</evidence>
<dbReference type="InterPro" id="IPR037066">
    <property type="entry name" value="Plug_dom_sf"/>
</dbReference>
<dbReference type="EMBL" id="NAFL01000208">
    <property type="protein sequence ID" value="OSJ35967.1"/>
    <property type="molecule type" value="Genomic_DNA"/>
</dbReference>
<evidence type="ECO:0000259" key="16">
    <source>
        <dbReference type="Pfam" id="PF07715"/>
    </source>
</evidence>
<dbReference type="Pfam" id="PF07715">
    <property type="entry name" value="Plug"/>
    <property type="match status" value="1"/>
</dbReference>
<keyword evidence="8 11" id="KW-0472">Membrane</keyword>
<dbReference type="Pfam" id="PF00593">
    <property type="entry name" value="TonB_dep_Rec_b-barrel"/>
    <property type="match status" value="1"/>
</dbReference>
<accession>A0A1Y2JWR5</accession>
<dbReference type="GO" id="GO:0009279">
    <property type="term" value="C:cell outer membrane"/>
    <property type="evidence" value="ECO:0007669"/>
    <property type="project" value="UniProtKB-SubCell"/>
</dbReference>
<evidence type="ECO:0000259" key="15">
    <source>
        <dbReference type="Pfam" id="PF00593"/>
    </source>
</evidence>
<feature type="domain" description="TonB-dependent receptor plug" evidence="16">
    <location>
        <begin position="97"/>
        <end position="203"/>
    </location>
</feature>
<dbReference type="Proteomes" id="UP000193335">
    <property type="component" value="Unassembled WGS sequence"/>
</dbReference>
<evidence type="ECO:0000313" key="17">
    <source>
        <dbReference type="EMBL" id="OSJ35967.1"/>
    </source>
</evidence>
<feature type="compositionally biased region" description="Basic residues" evidence="13">
    <location>
        <begin position="43"/>
        <end position="52"/>
    </location>
</feature>
<evidence type="ECO:0000256" key="7">
    <source>
        <dbReference type="ARBA" id="ARBA00023077"/>
    </source>
</evidence>
<dbReference type="PANTHER" id="PTHR30069:SF41">
    <property type="entry name" value="HEME_HEMOPEXIN UTILIZATION PROTEIN C"/>
    <property type="match status" value="1"/>
</dbReference>
<evidence type="ECO:0000256" key="4">
    <source>
        <dbReference type="ARBA" id="ARBA00022452"/>
    </source>
</evidence>
<dbReference type="GO" id="GO:0015232">
    <property type="term" value="F:heme transmembrane transporter activity"/>
    <property type="evidence" value="ECO:0007669"/>
    <property type="project" value="InterPro"/>
</dbReference>
<feature type="compositionally biased region" description="Low complexity" evidence="13">
    <location>
        <begin position="53"/>
        <end position="63"/>
    </location>
</feature>
<dbReference type="InterPro" id="IPR000531">
    <property type="entry name" value="Beta-barrel_TonB"/>
</dbReference>
<dbReference type="Gene3D" id="2.170.130.10">
    <property type="entry name" value="TonB-dependent receptor, plug domain"/>
    <property type="match status" value="1"/>
</dbReference>
<proteinExistence type="inferred from homology"/>
<comment type="caution">
    <text evidence="17">The sequence shown here is derived from an EMBL/GenBank/DDBJ whole genome shotgun (WGS) entry which is preliminary data.</text>
</comment>
<dbReference type="InterPro" id="IPR039426">
    <property type="entry name" value="TonB-dep_rcpt-like"/>
</dbReference>
<evidence type="ECO:0000256" key="2">
    <source>
        <dbReference type="ARBA" id="ARBA00009810"/>
    </source>
</evidence>
<dbReference type="NCBIfam" id="TIGR01786">
    <property type="entry name" value="TonB-hemlactrns"/>
    <property type="match status" value="1"/>
</dbReference>
<sequence length="798" mass="85310">MADGARYSRALILGASVVSIAAVSPVSSFAQTADQTAQSSKPAKPKQAKRNPAKPQAVQPQQASTSVWDARAQAIVGVQALDTITAAASKTEERAVDALAPVSVVTSSQIQSRQASTVGDLIYNVPGVWVQNRGDEPSTSINIRGLQDFGRVAVVVDGARQNYQRTGHFANGSFFLNPELISGIDIVRGPTANIYGSGAIGGVASFRTKDIEDVVRAGERWGVDVKTILGSNYGRALGSAFGGVHVNPNVDVFAGGTYSTQESYKDGTGFEVANTGNRLTSGIAKLTVRPADGHEIKLGTIFQEDIYSVGQPPRRAGDPNSTNANGANNLSGTSIYRSDVKNYTTTLGWKYSQPDDQWFDWDAKVYWNRTENDQVKTAHTSTTPSVFCGGVPGNAVSGCIGSNRGYLLDTVGVDVYNTTRFDTGSWRHAVTYGLDAFQDKVSTQDRTGTSEVTTPGGQRTVSGGFVQWKANYTSMLEVIGALRYDNYQLSSASSSSGGDRLSPKITVGLVPTAVVTPYVSYAEGYRAPSITETLVSGPHSGATVNDSFFRCPSGTPGPGADSTFCFVPNPNLRPEVGKNKEIGFNIKKNDLFTAGDTLRGKINVFRNDISDFIDQVAYGNPLVVPTGPPPAPSITVLPFLQYQNVASARIQGLEAEAMYDANTWFFGLSGSYQNGKNLQTGFGLYSVPPQKVTTTAGVRLLDRTLILSVMWTSVIANTDIPPTYTPATSYDLVNLYAQYQPRPDLTLNFSVENLLNQYYRPYAIPVGSTGDTQNDVKWASAGPGLVVKGGLKYHFGGI</sequence>
<dbReference type="PANTHER" id="PTHR30069">
    <property type="entry name" value="TONB-DEPENDENT OUTER MEMBRANE RECEPTOR"/>
    <property type="match status" value="1"/>
</dbReference>
<evidence type="ECO:0000256" key="11">
    <source>
        <dbReference type="PROSITE-ProRule" id="PRU01360"/>
    </source>
</evidence>
<dbReference type="GO" id="GO:0015344">
    <property type="term" value="F:siderophore uptake transmembrane transporter activity"/>
    <property type="evidence" value="ECO:0007669"/>
    <property type="project" value="TreeGrafter"/>
</dbReference>
<comment type="subcellular location">
    <subcellularLocation>
        <location evidence="1 11">Cell outer membrane</location>
        <topology evidence="1 11">Multi-pass membrane protein</topology>
    </subcellularLocation>
</comment>
<evidence type="ECO:0000256" key="5">
    <source>
        <dbReference type="ARBA" id="ARBA00022692"/>
    </source>
</evidence>
<dbReference type="InterPro" id="IPR010949">
    <property type="entry name" value="TonB_Hb/transfer/lactofer_rcpt"/>
</dbReference>
<keyword evidence="5 11" id="KW-0812">Transmembrane</keyword>
<feature type="region of interest" description="Disordered" evidence="13">
    <location>
        <begin position="33"/>
        <end position="64"/>
    </location>
</feature>